<dbReference type="PIRSF" id="PIRSF028177">
    <property type="entry name" value="Polyketide_synth_Omtfrase_TcmP"/>
    <property type="match status" value="1"/>
</dbReference>
<keyword evidence="4" id="KW-1185">Reference proteome</keyword>
<dbReference type="KEGG" id="mhib:MHIB_08660"/>
<dbReference type="Pfam" id="PF04072">
    <property type="entry name" value="LCM"/>
    <property type="match status" value="1"/>
</dbReference>
<dbReference type="InterPro" id="IPR007213">
    <property type="entry name" value="Ppm1/Ppm2/Tcmp"/>
</dbReference>
<gene>
    <name evidence="3" type="ORF">MHIB_08660</name>
</gene>
<dbReference type="SUPFAM" id="SSF53335">
    <property type="entry name" value="S-adenosyl-L-methionine-dependent methyltransferases"/>
    <property type="match status" value="1"/>
</dbReference>
<dbReference type="Gene3D" id="3.40.50.150">
    <property type="entry name" value="Vaccinia Virus protein VP39"/>
    <property type="match status" value="1"/>
</dbReference>
<dbReference type="PANTHER" id="PTHR43619:SF2">
    <property type="entry name" value="S-ADENOSYL-L-METHIONINE-DEPENDENT METHYLTRANSFERASES SUPERFAMILY PROTEIN"/>
    <property type="match status" value="1"/>
</dbReference>
<keyword evidence="2 3" id="KW-0808">Transferase</keyword>
<dbReference type="InterPro" id="IPR016874">
    <property type="entry name" value="TcmP-like"/>
</dbReference>
<proteinExistence type="predicted"/>
<dbReference type="Proteomes" id="UP000467260">
    <property type="component" value="Chromosome"/>
</dbReference>
<dbReference type="EMBL" id="AP022609">
    <property type="protein sequence ID" value="BBZ22448.1"/>
    <property type="molecule type" value="Genomic_DNA"/>
</dbReference>
<dbReference type="PANTHER" id="PTHR43619">
    <property type="entry name" value="S-ADENOSYL-L-METHIONINE-DEPENDENT METHYLTRANSFERASE YKTD-RELATED"/>
    <property type="match status" value="1"/>
</dbReference>
<evidence type="ECO:0000313" key="4">
    <source>
        <dbReference type="Proteomes" id="UP000467260"/>
    </source>
</evidence>
<sequence>MCAPPDSDAALAWGGMTQDKVRVQLRGAPQTMLATLYAKALDADRADPILADRYAKAVVERIDYDWSQTAITAARSPSVTTRSAHFDNWARRFLAAHPDAVVLHVGCGLDARYFRLQPGDGVDWYDIDYPAVADLRRQLLPEQRHNHVVAACVTDPSWLAEIPTGRPALMLGEGLTMYLTEADGVALLQRVVEHAPSGELQFDAFNWLGIKSQWSNAVVRRSGARLHWAINGPGDILAAVPGVQLVAWQRWFESDTFHRLPRGYRALGAAMSLIPAVANMSQYHCYAF</sequence>
<accession>A0A7I7X2G1</accession>
<dbReference type="InterPro" id="IPR029063">
    <property type="entry name" value="SAM-dependent_MTases_sf"/>
</dbReference>
<dbReference type="GO" id="GO:0032259">
    <property type="term" value="P:methylation"/>
    <property type="evidence" value="ECO:0007669"/>
    <property type="project" value="UniProtKB-KW"/>
</dbReference>
<evidence type="ECO:0000256" key="1">
    <source>
        <dbReference type="ARBA" id="ARBA00022603"/>
    </source>
</evidence>
<name>A0A7I7X2G1_9MYCO</name>
<evidence type="ECO:0000256" key="2">
    <source>
        <dbReference type="ARBA" id="ARBA00022679"/>
    </source>
</evidence>
<organism evidence="3 4">
    <name type="scientific">Mycolicibacter hiberniae</name>
    <dbReference type="NCBI Taxonomy" id="29314"/>
    <lineage>
        <taxon>Bacteria</taxon>
        <taxon>Bacillati</taxon>
        <taxon>Actinomycetota</taxon>
        <taxon>Actinomycetes</taxon>
        <taxon>Mycobacteriales</taxon>
        <taxon>Mycobacteriaceae</taxon>
        <taxon>Mycolicibacter</taxon>
    </lineage>
</organism>
<keyword evidence="1 3" id="KW-0489">Methyltransferase</keyword>
<protein>
    <submittedName>
        <fullName evidence="3">Putative O-methyltransferase</fullName>
    </submittedName>
</protein>
<dbReference type="GO" id="GO:0008168">
    <property type="term" value="F:methyltransferase activity"/>
    <property type="evidence" value="ECO:0007669"/>
    <property type="project" value="UniProtKB-KW"/>
</dbReference>
<dbReference type="AlphaFoldDB" id="A0A7I7X2G1"/>
<reference evidence="3 4" key="1">
    <citation type="journal article" date="2019" name="Emerg. Microbes Infect.">
        <title>Comprehensive subspecies identification of 175 nontuberculous mycobacteria species based on 7547 genomic profiles.</title>
        <authorList>
            <person name="Matsumoto Y."/>
            <person name="Kinjo T."/>
            <person name="Motooka D."/>
            <person name="Nabeya D."/>
            <person name="Jung N."/>
            <person name="Uechi K."/>
            <person name="Horii T."/>
            <person name="Iida T."/>
            <person name="Fujita J."/>
            <person name="Nakamura S."/>
        </authorList>
    </citation>
    <scope>NUCLEOTIDE SEQUENCE [LARGE SCALE GENOMIC DNA]</scope>
    <source>
        <strain evidence="3 4">JCM 13571</strain>
    </source>
</reference>
<evidence type="ECO:0000313" key="3">
    <source>
        <dbReference type="EMBL" id="BBZ22448.1"/>
    </source>
</evidence>